<protein>
    <submittedName>
        <fullName evidence="3">Cwf21 domain-containing protein</fullName>
    </submittedName>
</protein>
<reference evidence="2" key="2">
    <citation type="submission" date="2014-05" db="EMBL/GenBank/DDBJ databases">
        <title>The genome and life-stage specific transcriptomes of Globodera pallida elucidate key aspects of plant parasitism by a cyst nematode.</title>
        <authorList>
            <person name="Cotton J.A."/>
            <person name="Lilley C.J."/>
            <person name="Jones L.M."/>
            <person name="Kikuchi T."/>
            <person name="Reid A.J."/>
            <person name="Thorpe P."/>
            <person name="Tsai I.J."/>
            <person name="Beasley H."/>
            <person name="Blok V."/>
            <person name="Cock P.J.A."/>
            <person name="Van den Akker S.E."/>
            <person name="Holroyd N."/>
            <person name="Hunt M."/>
            <person name="Mantelin S."/>
            <person name="Naghra H."/>
            <person name="Pain A."/>
            <person name="Palomares-Rius J.E."/>
            <person name="Zarowiecki M."/>
            <person name="Berriman M."/>
            <person name="Jones J.T."/>
            <person name="Urwin P.E."/>
        </authorList>
    </citation>
    <scope>NUCLEOTIDE SEQUENCE [LARGE SCALE GENOMIC DNA]</scope>
    <source>
        <strain evidence="2">Lindley</strain>
    </source>
</reference>
<feature type="region of interest" description="Disordered" evidence="1">
    <location>
        <begin position="164"/>
        <end position="197"/>
    </location>
</feature>
<reference evidence="3" key="3">
    <citation type="submission" date="2016-06" db="UniProtKB">
        <authorList>
            <consortium name="WormBaseParasite"/>
        </authorList>
    </citation>
    <scope>IDENTIFICATION</scope>
</reference>
<feature type="compositionally biased region" description="Low complexity" evidence="1">
    <location>
        <begin position="131"/>
        <end position="147"/>
    </location>
</feature>
<accession>A0A183CAS5</accession>
<reference evidence="2" key="1">
    <citation type="submission" date="2013-12" db="EMBL/GenBank/DDBJ databases">
        <authorList>
            <person name="Aslett M."/>
        </authorList>
    </citation>
    <scope>NUCLEOTIDE SEQUENCE [LARGE SCALE GENOMIC DNA]</scope>
    <source>
        <strain evidence="2">Lindley</strain>
    </source>
</reference>
<keyword evidence="2" id="KW-1185">Reference proteome</keyword>
<proteinExistence type="predicted"/>
<feature type="compositionally biased region" description="Basic and acidic residues" evidence="1">
    <location>
        <begin position="67"/>
        <end position="101"/>
    </location>
</feature>
<feature type="region of interest" description="Disordered" evidence="1">
    <location>
        <begin position="67"/>
        <end position="116"/>
    </location>
</feature>
<feature type="compositionally biased region" description="Basic and acidic residues" evidence="1">
    <location>
        <begin position="30"/>
        <end position="39"/>
    </location>
</feature>
<evidence type="ECO:0000256" key="1">
    <source>
        <dbReference type="SAM" id="MobiDB-lite"/>
    </source>
</evidence>
<evidence type="ECO:0000313" key="3">
    <source>
        <dbReference type="WBParaSite" id="GPLIN_000997600"/>
    </source>
</evidence>
<feature type="region of interest" description="Disordered" evidence="1">
    <location>
        <begin position="30"/>
        <end position="54"/>
    </location>
</feature>
<dbReference type="Proteomes" id="UP000050741">
    <property type="component" value="Unassembled WGS sequence"/>
</dbReference>
<dbReference type="WBParaSite" id="GPLIN_000997600">
    <property type="protein sequence ID" value="GPLIN_000997600"/>
    <property type="gene ID" value="GPLIN_000997600"/>
</dbReference>
<name>A0A183CAS5_GLOPA</name>
<feature type="compositionally biased region" description="Basic and acidic residues" evidence="1">
    <location>
        <begin position="164"/>
        <end position="186"/>
    </location>
</feature>
<organism evidence="2 3">
    <name type="scientific">Globodera pallida</name>
    <name type="common">Potato cyst nematode worm</name>
    <name type="synonym">Heterodera pallida</name>
    <dbReference type="NCBI Taxonomy" id="36090"/>
    <lineage>
        <taxon>Eukaryota</taxon>
        <taxon>Metazoa</taxon>
        <taxon>Ecdysozoa</taxon>
        <taxon>Nematoda</taxon>
        <taxon>Chromadorea</taxon>
        <taxon>Rhabditida</taxon>
        <taxon>Tylenchina</taxon>
        <taxon>Tylenchomorpha</taxon>
        <taxon>Tylenchoidea</taxon>
        <taxon>Heteroderidae</taxon>
        <taxon>Heteroderinae</taxon>
        <taxon>Globodera</taxon>
    </lineage>
</organism>
<dbReference type="AlphaFoldDB" id="A0A183CAS5"/>
<sequence length="197" mass="22022">MLSTTFAGIQTMKHEIARLHEAQALIEKELAGKEEKATVQEENPPGGRRHRIDSAWATEIVRDTIEEKRAEDSLIGKKKKALLDEAKRHEKDPLPAERGGPEDDSAEFPKAPRHSFGVGQPVVAAIEQLPTASTATSTTTDTAASTSGVPSSLQRFMALMVLESRQHEENDKEECRRHEQEMERRLVQYGQEATRKK</sequence>
<evidence type="ECO:0000313" key="2">
    <source>
        <dbReference type="Proteomes" id="UP000050741"/>
    </source>
</evidence>
<feature type="region of interest" description="Disordered" evidence="1">
    <location>
        <begin position="129"/>
        <end position="151"/>
    </location>
</feature>